<sequence>MANPANQQAAARIARTLIKHRLPGSRKTTVRSHLQRAGLIADRVWRRFQVGPYQWQAKHLRWYLSTQTCNYTPSTRYRHWLTVRTLASALEKTEPWLPHLQGSWVRPTGKAGKLKTGRPAKLPQ</sequence>
<organism evidence="1">
    <name type="scientific">hydrothermal vent metagenome</name>
    <dbReference type="NCBI Taxonomy" id="652676"/>
    <lineage>
        <taxon>unclassified sequences</taxon>
        <taxon>metagenomes</taxon>
        <taxon>ecological metagenomes</taxon>
    </lineage>
</organism>
<gene>
    <name evidence="1" type="ORF">MNBD_GAMMA26-400</name>
</gene>
<reference evidence="1" key="1">
    <citation type="submission" date="2018-06" db="EMBL/GenBank/DDBJ databases">
        <authorList>
            <person name="Zhirakovskaya E."/>
        </authorList>
    </citation>
    <scope>NUCLEOTIDE SEQUENCE</scope>
</reference>
<evidence type="ECO:0000313" key="1">
    <source>
        <dbReference type="EMBL" id="VAX06819.1"/>
    </source>
</evidence>
<proteinExistence type="predicted"/>
<protein>
    <submittedName>
        <fullName evidence="1">Uncharacterized protein</fullName>
    </submittedName>
</protein>
<dbReference type="AlphaFoldDB" id="A0A3B1ALP4"/>
<accession>A0A3B1ALP4</accession>
<dbReference type="EMBL" id="UOFX01000019">
    <property type="protein sequence ID" value="VAX06819.1"/>
    <property type="molecule type" value="Genomic_DNA"/>
</dbReference>
<name>A0A3B1ALP4_9ZZZZ</name>